<dbReference type="PANTHER" id="PTHR11361:SF34">
    <property type="entry name" value="DNA MISMATCH REPAIR PROTEIN MSH1, MITOCHONDRIAL"/>
    <property type="match status" value="1"/>
</dbReference>
<reference evidence="6" key="2">
    <citation type="submission" date="2016-03" db="EMBL/GenBank/DDBJ databases">
        <authorList>
            <person name="Ploux O."/>
        </authorList>
    </citation>
    <scope>NUCLEOTIDE SEQUENCE</scope>
    <source>
        <strain evidence="6">NBRC 105008</strain>
    </source>
</reference>
<comment type="caution">
    <text evidence="6">The sequence shown here is derived from an EMBL/GenBank/DDBJ whole genome shotgun (WGS) entry which is preliminary data.</text>
</comment>
<dbReference type="Proteomes" id="UP000321579">
    <property type="component" value="Unassembled WGS sequence"/>
</dbReference>
<dbReference type="Proteomes" id="UP000182367">
    <property type="component" value="Unassembled WGS sequence"/>
</dbReference>
<dbReference type="AlphaFoldDB" id="A0A1B9DGS7"/>
<evidence type="ECO:0000313" key="7">
    <source>
        <dbReference type="EMBL" id="SDJ28191.1"/>
    </source>
</evidence>
<keyword evidence="9" id="KW-1185">Reference proteome</keyword>
<dbReference type="EMBL" id="LVEO01000029">
    <property type="protein sequence ID" value="OCB68922.1"/>
    <property type="molecule type" value="Genomic_DNA"/>
</dbReference>
<reference evidence="7 9" key="3">
    <citation type="submission" date="2016-10" db="EMBL/GenBank/DDBJ databases">
        <authorList>
            <person name="Varghese N."/>
            <person name="Submissions S."/>
        </authorList>
    </citation>
    <scope>NUCLEOTIDE SEQUENCE [LARGE SCALE GENOMIC DNA]</scope>
    <source>
        <strain evidence="7 9">Gm-149</strain>
    </source>
</reference>
<evidence type="ECO:0000259" key="4">
    <source>
        <dbReference type="SMART" id="SM00534"/>
    </source>
</evidence>
<dbReference type="PANTHER" id="PTHR11361">
    <property type="entry name" value="DNA MISMATCH REPAIR PROTEIN MUTS FAMILY MEMBER"/>
    <property type="match status" value="1"/>
</dbReference>
<protein>
    <submittedName>
        <fullName evidence="7">DNA mismatch repair protein MutS</fullName>
    </submittedName>
</protein>
<dbReference type="SUPFAM" id="SSF52540">
    <property type="entry name" value="P-loop containing nucleoside triphosphate hydrolases"/>
    <property type="match status" value="1"/>
</dbReference>
<dbReference type="GO" id="GO:0140664">
    <property type="term" value="F:ATP-dependent DNA damage sensor activity"/>
    <property type="evidence" value="ECO:0007669"/>
    <property type="project" value="InterPro"/>
</dbReference>
<dbReference type="OrthoDB" id="9802448at2"/>
<evidence type="ECO:0000256" key="2">
    <source>
        <dbReference type="ARBA" id="ARBA00022840"/>
    </source>
</evidence>
<dbReference type="InterPro" id="IPR000432">
    <property type="entry name" value="DNA_mismatch_repair_MutS_C"/>
</dbReference>
<dbReference type="GO" id="GO:0030983">
    <property type="term" value="F:mismatched DNA binding"/>
    <property type="evidence" value="ECO:0007669"/>
    <property type="project" value="InterPro"/>
</dbReference>
<dbReference type="EMBL" id="BJVF01000002">
    <property type="protein sequence ID" value="GEL11114.1"/>
    <property type="molecule type" value="Genomic_DNA"/>
</dbReference>
<keyword evidence="1" id="KW-0547">Nucleotide-binding</keyword>
<reference evidence="5 10" key="4">
    <citation type="submission" date="2019-07" db="EMBL/GenBank/DDBJ databases">
        <title>Whole genome shotgun sequence of Flavobacterium glycines NBRC 105008.</title>
        <authorList>
            <person name="Hosoyama A."/>
            <person name="Uohara A."/>
            <person name="Ohji S."/>
            <person name="Ichikawa N."/>
        </authorList>
    </citation>
    <scope>NUCLEOTIDE SEQUENCE [LARGE SCALE GENOMIC DNA]</scope>
    <source>
        <strain evidence="5 10">NBRC 105008</strain>
    </source>
</reference>
<dbReference type="RefSeq" id="WP_066329873.1">
    <property type="nucleotide sequence ID" value="NZ_BJVF01000002.1"/>
</dbReference>
<name>A0A1B9DGS7_9FLAO</name>
<dbReference type="Proteomes" id="UP000093226">
    <property type="component" value="Unassembled WGS sequence"/>
</dbReference>
<keyword evidence="2" id="KW-0067">ATP-binding</keyword>
<evidence type="ECO:0000313" key="6">
    <source>
        <dbReference type="EMBL" id="OCB68922.1"/>
    </source>
</evidence>
<reference evidence="8" key="1">
    <citation type="submission" date="2016-03" db="EMBL/GenBank/DDBJ databases">
        <title>Draft genome sequence of Paenibacillus glacialis DSM 22343.</title>
        <authorList>
            <person name="Shin S.-K."/>
            <person name="Yi H."/>
        </authorList>
    </citation>
    <scope>NUCLEOTIDE SEQUENCE [LARGE SCALE GENOMIC DNA]</scope>
    <source>
        <strain evidence="8">NBRC 105008</strain>
    </source>
</reference>
<gene>
    <name evidence="6" type="ORF">FBGL_15205</name>
    <name evidence="5" type="ORF">FGL01_18530</name>
    <name evidence="7" type="ORF">SAMN05192550_1803</name>
</gene>
<dbReference type="InterPro" id="IPR045076">
    <property type="entry name" value="MutS"/>
</dbReference>
<dbReference type="STRING" id="551990.SAMN05192550_1803"/>
<dbReference type="EMBL" id="FNEO01000002">
    <property type="protein sequence ID" value="SDJ28191.1"/>
    <property type="molecule type" value="Genomic_DNA"/>
</dbReference>
<organism evidence="6 8">
    <name type="scientific">Flavobacterium glycines</name>
    <dbReference type="NCBI Taxonomy" id="551990"/>
    <lineage>
        <taxon>Bacteria</taxon>
        <taxon>Pseudomonadati</taxon>
        <taxon>Bacteroidota</taxon>
        <taxon>Flavobacteriia</taxon>
        <taxon>Flavobacteriales</taxon>
        <taxon>Flavobacteriaceae</taxon>
        <taxon>Flavobacterium</taxon>
    </lineage>
</organism>
<dbReference type="Gene3D" id="3.40.50.300">
    <property type="entry name" value="P-loop containing nucleotide triphosphate hydrolases"/>
    <property type="match status" value="1"/>
</dbReference>
<accession>A0A1B9DGS7</accession>
<dbReference type="Pfam" id="PF00488">
    <property type="entry name" value="MutS_V"/>
    <property type="match status" value="1"/>
</dbReference>
<dbReference type="GO" id="GO:0005524">
    <property type="term" value="F:ATP binding"/>
    <property type="evidence" value="ECO:0007669"/>
    <property type="project" value="UniProtKB-KW"/>
</dbReference>
<sequence length="426" mass="49713">MNNVQDLNIKKEILPIFDYSLNLFARKKILELLETPLLDEKRIIERQKIFRGFASNIKVLDNYSYTVLYLNEVHFFLNELKAEDLKNTKYHFFTSNKGEILFNNKIYQLILFFHRLELNYFSRLKLDVFPECYRSEINRIMSFLSYFDLRKYEYLLREKKLRKSHINEIKEKISYLILDNRIEVFWEDLFLFEAYLSINRAILVNKFTFPIFTQTEINLVDFYHPLIKNPVKNSLHTATNVIVLNGPNMSGKSTILKSISLCLYLGNLGFGIPASKGEIPIFANFSIGINRRDDILNGYSHFMLEVINLKNIVERASKGINCFAVLDELFSGTNVEDALEICKTTINGVSNYGSSLFFISTHIQELKNVLSDKVVTYYLDCDLIDDVPTFTYKLKKGWSDIKLGRILFDKAGLNSFFNSEVNNNES</sequence>
<keyword evidence="3" id="KW-0238">DNA-binding</keyword>
<evidence type="ECO:0000313" key="8">
    <source>
        <dbReference type="Proteomes" id="UP000093226"/>
    </source>
</evidence>
<dbReference type="GO" id="GO:0006298">
    <property type="term" value="P:mismatch repair"/>
    <property type="evidence" value="ECO:0007669"/>
    <property type="project" value="InterPro"/>
</dbReference>
<evidence type="ECO:0000256" key="1">
    <source>
        <dbReference type="ARBA" id="ARBA00022741"/>
    </source>
</evidence>
<evidence type="ECO:0000313" key="9">
    <source>
        <dbReference type="Proteomes" id="UP000182367"/>
    </source>
</evidence>
<proteinExistence type="predicted"/>
<evidence type="ECO:0000313" key="5">
    <source>
        <dbReference type="EMBL" id="GEL11114.1"/>
    </source>
</evidence>
<evidence type="ECO:0000256" key="3">
    <source>
        <dbReference type="ARBA" id="ARBA00023125"/>
    </source>
</evidence>
<evidence type="ECO:0000313" key="10">
    <source>
        <dbReference type="Proteomes" id="UP000321579"/>
    </source>
</evidence>
<feature type="domain" description="DNA mismatch repair proteins mutS family" evidence="4">
    <location>
        <begin position="239"/>
        <end position="412"/>
    </location>
</feature>
<dbReference type="SMART" id="SM00534">
    <property type="entry name" value="MUTSac"/>
    <property type="match status" value="1"/>
</dbReference>
<dbReference type="InterPro" id="IPR027417">
    <property type="entry name" value="P-loop_NTPase"/>
</dbReference>